<dbReference type="GO" id="GO:0000287">
    <property type="term" value="F:magnesium ion binding"/>
    <property type="evidence" value="ECO:0007669"/>
    <property type="project" value="InterPro"/>
</dbReference>
<feature type="domain" description="Ribose-phosphate pyrophosphokinase N-terminal" evidence="11">
    <location>
        <begin position="6"/>
        <end position="121"/>
    </location>
</feature>
<dbReference type="InterPro" id="IPR000842">
    <property type="entry name" value="PRib_PP_synth_CS"/>
</dbReference>
<dbReference type="FunFam" id="3.40.50.2020:FF:000007">
    <property type="entry name" value="Ribose-phosphate pyrophosphokinase"/>
    <property type="match status" value="1"/>
</dbReference>
<dbReference type="GO" id="GO:0005524">
    <property type="term" value="F:ATP binding"/>
    <property type="evidence" value="ECO:0007669"/>
    <property type="project" value="UniProtKB-KW"/>
</dbReference>
<name>A0A9D2DEM8_9BACT</name>
<keyword evidence="8" id="KW-0067">ATP-binding</keyword>
<accession>A0A9D2DEM8</accession>
<evidence type="ECO:0000256" key="5">
    <source>
        <dbReference type="ARBA" id="ARBA00022727"/>
    </source>
</evidence>
<dbReference type="FunFam" id="3.40.50.2020:FF:000002">
    <property type="entry name" value="Ribose-phosphate pyrophosphokinase"/>
    <property type="match status" value="1"/>
</dbReference>
<dbReference type="EMBL" id="DXCC01000020">
    <property type="protein sequence ID" value="HIZ15518.1"/>
    <property type="molecule type" value="Genomic_DNA"/>
</dbReference>
<dbReference type="Gene3D" id="3.40.50.2020">
    <property type="match status" value="2"/>
</dbReference>
<keyword evidence="5" id="KW-0545">Nucleotide biosynthesis</keyword>
<evidence type="ECO:0000313" key="13">
    <source>
        <dbReference type="Proteomes" id="UP000824014"/>
    </source>
</evidence>
<dbReference type="InterPro" id="IPR029057">
    <property type="entry name" value="PRTase-like"/>
</dbReference>
<evidence type="ECO:0000256" key="1">
    <source>
        <dbReference type="ARBA" id="ARBA00013247"/>
    </source>
</evidence>
<dbReference type="PANTHER" id="PTHR10210">
    <property type="entry name" value="RIBOSE-PHOSPHATE DIPHOSPHOKINASE FAMILY MEMBER"/>
    <property type="match status" value="1"/>
</dbReference>
<dbReference type="NCBIfam" id="TIGR01251">
    <property type="entry name" value="ribP_PPkin"/>
    <property type="match status" value="1"/>
</dbReference>
<dbReference type="SUPFAM" id="SSF53271">
    <property type="entry name" value="PRTase-like"/>
    <property type="match status" value="1"/>
</dbReference>
<evidence type="ECO:0000256" key="6">
    <source>
        <dbReference type="ARBA" id="ARBA00022741"/>
    </source>
</evidence>
<keyword evidence="7" id="KW-0418">Kinase</keyword>
<dbReference type="InterPro" id="IPR005946">
    <property type="entry name" value="Rib-P_diPkinase"/>
</dbReference>
<evidence type="ECO:0000256" key="10">
    <source>
        <dbReference type="ARBA" id="ARBA00049535"/>
    </source>
</evidence>
<dbReference type="InterPro" id="IPR000836">
    <property type="entry name" value="PRTase_dom"/>
</dbReference>
<reference evidence="12" key="2">
    <citation type="submission" date="2021-04" db="EMBL/GenBank/DDBJ databases">
        <authorList>
            <person name="Gilroy R."/>
        </authorList>
    </citation>
    <scope>NUCLEOTIDE SEQUENCE</scope>
    <source>
        <strain evidence="12">ChiHjej11B10-19426</strain>
    </source>
</reference>
<evidence type="ECO:0000259" key="11">
    <source>
        <dbReference type="Pfam" id="PF13793"/>
    </source>
</evidence>
<dbReference type="GO" id="GO:0004749">
    <property type="term" value="F:ribose phosphate diphosphokinase activity"/>
    <property type="evidence" value="ECO:0007669"/>
    <property type="project" value="UniProtKB-EC"/>
</dbReference>
<dbReference type="GO" id="GO:0016301">
    <property type="term" value="F:kinase activity"/>
    <property type="evidence" value="ECO:0007669"/>
    <property type="project" value="UniProtKB-KW"/>
</dbReference>
<keyword evidence="9" id="KW-0460">Magnesium</keyword>
<dbReference type="GO" id="GO:0002189">
    <property type="term" value="C:ribose phosphate diphosphokinase complex"/>
    <property type="evidence" value="ECO:0007669"/>
    <property type="project" value="TreeGrafter"/>
</dbReference>
<reference evidence="12" key="1">
    <citation type="journal article" date="2021" name="PeerJ">
        <title>Extensive microbial diversity within the chicken gut microbiome revealed by metagenomics and culture.</title>
        <authorList>
            <person name="Gilroy R."/>
            <person name="Ravi A."/>
            <person name="Getino M."/>
            <person name="Pursley I."/>
            <person name="Horton D.L."/>
            <person name="Alikhan N.F."/>
            <person name="Baker D."/>
            <person name="Gharbi K."/>
            <person name="Hall N."/>
            <person name="Watson M."/>
            <person name="Adriaenssens E.M."/>
            <person name="Foster-Nyarko E."/>
            <person name="Jarju S."/>
            <person name="Secka A."/>
            <person name="Antonio M."/>
            <person name="Oren A."/>
            <person name="Chaudhuri R.R."/>
            <person name="La Ragione R."/>
            <person name="Hildebrand F."/>
            <person name="Pallen M.J."/>
        </authorList>
    </citation>
    <scope>NUCLEOTIDE SEQUENCE</scope>
    <source>
        <strain evidence="12">ChiHjej11B10-19426</strain>
    </source>
</reference>
<gene>
    <name evidence="12" type="ORF">H9816_06375</name>
</gene>
<keyword evidence="6" id="KW-0547">Nucleotide-binding</keyword>
<evidence type="ECO:0000256" key="9">
    <source>
        <dbReference type="ARBA" id="ARBA00022842"/>
    </source>
</evidence>
<evidence type="ECO:0000256" key="2">
    <source>
        <dbReference type="ARBA" id="ARBA00022490"/>
    </source>
</evidence>
<evidence type="ECO:0000256" key="8">
    <source>
        <dbReference type="ARBA" id="ARBA00022840"/>
    </source>
</evidence>
<keyword evidence="4" id="KW-0479">Metal-binding</keyword>
<dbReference type="GO" id="GO:0005737">
    <property type="term" value="C:cytoplasm"/>
    <property type="evidence" value="ECO:0007669"/>
    <property type="project" value="TreeGrafter"/>
</dbReference>
<dbReference type="PANTHER" id="PTHR10210:SF41">
    <property type="entry name" value="RIBOSE-PHOSPHATE PYROPHOSPHOKINASE 1, CHLOROPLASTIC"/>
    <property type="match status" value="1"/>
</dbReference>
<evidence type="ECO:0000256" key="3">
    <source>
        <dbReference type="ARBA" id="ARBA00022679"/>
    </source>
</evidence>
<dbReference type="InterPro" id="IPR029099">
    <property type="entry name" value="Pribosyltran_N"/>
</dbReference>
<dbReference type="Pfam" id="PF13793">
    <property type="entry name" value="Pribosyltran_N"/>
    <property type="match status" value="1"/>
</dbReference>
<comment type="caution">
    <text evidence="12">The sequence shown here is derived from an EMBL/GenBank/DDBJ whole genome shotgun (WGS) entry which is preliminary data.</text>
</comment>
<evidence type="ECO:0000256" key="4">
    <source>
        <dbReference type="ARBA" id="ARBA00022723"/>
    </source>
</evidence>
<evidence type="ECO:0000313" key="12">
    <source>
        <dbReference type="EMBL" id="HIZ15518.1"/>
    </source>
</evidence>
<dbReference type="Pfam" id="PF14572">
    <property type="entry name" value="Pribosyl_synth"/>
    <property type="match status" value="1"/>
</dbReference>
<dbReference type="SMART" id="SM01400">
    <property type="entry name" value="Pribosyltran_N"/>
    <property type="match status" value="1"/>
</dbReference>
<organism evidence="12 13">
    <name type="scientific">Candidatus Tidjanibacter faecipullorum</name>
    <dbReference type="NCBI Taxonomy" id="2838766"/>
    <lineage>
        <taxon>Bacteria</taxon>
        <taxon>Pseudomonadati</taxon>
        <taxon>Bacteroidota</taxon>
        <taxon>Bacteroidia</taxon>
        <taxon>Bacteroidales</taxon>
        <taxon>Rikenellaceae</taxon>
        <taxon>Tidjanibacter</taxon>
    </lineage>
</organism>
<keyword evidence="3" id="KW-0808">Transferase</keyword>
<dbReference type="GO" id="GO:0009156">
    <property type="term" value="P:ribonucleoside monophosphate biosynthetic process"/>
    <property type="evidence" value="ECO:0007669"/>
    <property type="project" value="InterPro"/>
</dbReference>
<protein>
    <recommendedName>
        <fullName evidence="1">ribose-phosphate diphosphokinase</fullName>
        <ecNumber evidence="1">2.7.6.1</ecNumber>
    </recommendedName>
</protein>
<sequence>MATHKLKIFAGSGSHALAEKIAKSFGCELGNLKVSRFSDGEFQPAFEESIRGCTVFIVQSTPPPADNLMELLLMIDAAKRASAYKVIAVMPYFGWARQDRKDRPRVSIGAKLVANLLVSAGVDRVITMDLHADQIQGFFDVPVDHIHANRVFIPYIESLGLDNLSVATPDIGGAKRAHSYASYLNAPLVVCHKHREKANEVAKMIAIGEVKDRNIILLDDMIDTGGTITKAANMFMEQGARSVRAVATHPVLSGAAYENLNNSMLSEVILTDTIPLRADKDTSKLTVLSTADVFADVISRVYNYNEISSQFIFAHK</sequence>
<comment type="catalytic activity">
    <reaction evidence="10">
        <text>D-ribose 5-phosphate + ATP = 5-phospho-alpha-D-ribose 1-diphosphate + AMP + H(+)</text>
        <dbReference type="Rhea" id="RHEA:15609"/>
        <dbReference type="ChEBI" id="CHEBI:15378"/>
        <dbReference type="ChEBI" id="CHEBI:30616"/>
        <dbReference type="ChEBI" id="CHEBI:58017"/>
        <dbReference type="ChEBI" id="CHEBI:78346"/>
        <dbReference type="ChEBI" id="CHEBI:456215"/>
        <dbReference type="EC" id="2.7.6.1"/>
    </reaction>
</comment>
<evidence type="ECO:0000256" key="7">
    <source>
        <dbReference type="ARBA" id="ARBA00022777"/>
    </source>
</evidence>
<dbReference type="PROSITE" id="PS00114">
    <property type="entry name" value="PRPP_SYNTHASE"/>
    <property type="match status" value="1"/>
</dbReference>
<dbReference type="EC" id="2.7.6.1" evidence="1"/>
<dbReference type="Proteomes" id="UP000824014">
    <property type="component" value="Unassembled WGS sequence"/>
</dbReference>
<dbReference type="NCBIfam" id="NF002320">
    <property type="entry name" value="PRK01259.1"/>
    <property type="match status" value="1"/>
</dbReference>
<dbReference type="GO" id="GO:0006015">
    <property type="term" value="P:5-phosphoribose 1-diphosphate biosynthetic process"/>
    <property type="evidence" value="ECO:0007669"/>
    <property type="project" value="TreeGrafter"/>
</dbReference>
<dbReference type="GO" id="GO:0006164">
    <property type="term" value="P:purine nucleotide biosynthetic process"/>
    <property type="evidence" value="ECO:0007669"/>
    <property type="project" value="TreeGrafter"/>
</dbReference>
<proteinExistence type="predicted"/>
<dbReference type="AlphaFoldDB" id="A0A9D2DEM8"/>
<keyword evidence="2" id="KW-0963">Cytoplasm</keyword>
<dbReference type="CDD" id="cd06223">
    <property type="entry name" value="PRTases_typeI"/>
    <property type="match status" value="1"/>
</dbReference>